<dbReference type="SUPFAM" id="SSF56112">
    <property type="entry name" value="Protein kinase-like (PK-like)"/>
    <property type="match status" value="1"/>
</dbReference>
<evidence type="ECO:0000313" key="1">
    <source>
        <dbReference type="EMBL" id="KAK2565543.1"/>
    </source>
</evidence>
<name>A0AAD9QQC9_ACRCE</name>
<accession>A0AAD9QQC9</accession>
<gene>
    <name evidence="1" type="ORF">P5673_010660</name>
</gene>
<reference evidence="1" key="1">
    <citation type="journal article" date="2023" name="G3 (Bethesda)">
        <title>Whole genome assembly and annotation of the endangered Caribbean coral Acropora cervicornis.</title>
        <authorList>
            <person name="Selwyn J.D."/>
            <person name="Vollmer S.V."/>
        </authorList>
    </citation>
    <scope>NUCLEOTIDE SEQUENCE</scope>
    <source>
        <strain evidence="1">K2</strain>
    </source>
</reference>
<dbReference type="Proteomes" id="UP001249851">
    <property type="component" value="Unassembled WGS sequence"/>
</dbReference>
<organism evidence="1 2">
    <name type="scientific">Acropora cervicornis</name>
    <name type="common">Staghorn coral</name>
    <dbReference type="NCBI Taxonomy" id="6130"/>
    <lineage>
        <taxon>Eukaryota</taxon>
        <taxon>Metazoa</taxon>
        <taxon>Cnidaria</taxon>
        <taxon>Anthozoa</taxon>
        <taxon>Hexacorallia</taxon>
        <taxon>Scleractinia</taxon>
        <taxon>Astrocoeniina</taxon>
        <taxon>Acroporidae</taxon>
        <taxon>Acropora</taxon>
    </lineage>
</organism>
<comment type="caution">
    <text evidence="1">The sequence shown here is derived from an EMBL/GenBank/DDBJ whole genome shotgun (WGS) entry which is preliminary data.</text>
</comment>
<reference evidence="1" key="2">
    <citation type="journal article" date="2023" name="Science">
        <title>Genomic signatures of disease resistance in endangered staghorn corals.</title>
        <authorList>
            <person name="Vollmer S.V."/>
            <person name="Selwyn J.D."/>
            <person name="Despard B.A."/>
            <person name="Roesel C.L."/>
        </authorList>
    </citation>
    <scope>NUCLEOTIDE SEQUENCE</scope>
    <source>
        <strain evidence="1">K2</strain>
    </source>
</reference>
<protein>
    <submittedName>
        <fullName evidence="1">Uncharacterized protein</fullName>
    </submittedName>
</protein>
<proteinExistence type="predicted"/>
<keyword evidence="2" id="KW-1185">Reference proteome</keyword>
<dbReference type="AlphaFoldDB" id="A0AAD9QQC9"/>
<dbReference type="EMBL" id="JARQWQ010000019">
    <property type="protein sequence ID" value="KAK2565543.1"/>
    <property type="molecule type" value="Genomic_DNA"/>
</dbReference>
<dbReference type="InterPro" id="IPR011009">
    <property type="entry name" value="Kinase-like_dom_sf"/>
</dbReference>
<sequence length="94" mass="10915">MKLFKFDLADMAWSNLPFVAEFSIASQPFIKGGFREAFKAKSNTPIFQGQQWVVKRYLKSAVAIIEEKMQTTEQHTNEVVQMHMLARNCMQKLE</sequence>
<evidence type="ECO:0000313" key="2">
    <source>
        <dbReference type="Proteomes" id="UP001249851"/>
    </source>
</evidence>
<dbReference type="Gene3D" id="3.30.200.20">
    <property type="entry name" value="Phosphorylase Kinase, domain 1"/>
    <property type="match status" value="1"/>
</dbReference>